<keyword evidence="9" id="KW-0472">Membrane</keyword>
<dbReference type="Gene3D" id="2.60.470.10">
    <property type="entry name" value="Acid-sensing ion channels like domains"/>
    <property type="match status" value="1"/>
</dbReference>
<dbReference type="EMBL" id="UYYB01097271">
    <property type="protein sequence ID" value="VDM76581.1"/>
    <property type="molecule type" value="Genomic_DNA"/>
</dbReference>
<dbReference type="PRINTS" id="PR01078">
    <property type="entry name" value="AMINACHANNEL"/>
</dbReference>
<keyword evidence="10" id="KW-0325">Glycoprotein</keyword>
<evidence type="ECO:0000313" key="14">
    <source>
        <dbReference type="EMBL" id="VDM76581.1"/>
    </source>
</evidence>
<evidence type="ECO:0000256" key="6">
    <source>
        <dbReference type="ARBA" id="ARBA00022989"/>
    </source>
</evidence>
<evidence type="ECO:0000256" key="7">
    <source>
        <dbReference type="ARBA" id="ARBA00023053"/>
    </source>
</evidence>
<evidence type="ECO:0000256" key="10">
    <source>
        <dbReference type="ARBA" id="ARBA00023180"/>
    </source>
</evidence>
<dbReference type="OrthoDB" id="5874059at2759"/>
<evidence type="ECO:0000256" key="5">
    <source>
        <dbReference type="ARBA" id="ARBA00022692"/>
    </source>
</evidence>
<comment type="similarity">
    <text evidence="2 13">Belongs to the amiloride-sensitive sodium channel (TC 1.A.6) family.</text>
</comment>
<name>A0A3P7IUF4_STRVU</name>
<evidence type="ECO:0000313" key="15">
    <source>
        <dbReference type="Proteomes" id="UP000270094"/>
    </source>
</evidence>
<keyword evidence="15" id="KW-1185">Reference proteome</keyword>
<keyword evidence="3 13" id="KW-0813">Transport</keyword>
<proteinExistence type="inferred from homology"/>
<keyword evidence="6" id="KW-1133">Transmembrane helix</keyword>
<dbReference type="Pfam" id="PF00858">
    <property type="entry name" value="ASC"/>
    <property type="match status" value="1"/>
</dbReference>
<accession>A0A3P7IUF4</accession>
<evidence type="ECO:0000256" key="3">
    <source>
        <dbReference type="ARBA" id="ARBA00022448"/>
    </source>
</evidence>
<evidence type="ECO:0000256" key="13">
    <source>
        <dbReference type="RuleBase" id="RU000679"/>
    </source>
</evidence>
<dbReference type="GO" id="GO:0005886">
    <property type="term" value="C:plasma membrane"/>
    <property type="evidence" value="ECO:0007669"/>
    <property type="project" value="TreeGrafter"/>
</dbReference>
<keyword evidence="12 13" id="KW-0407">Ion channel</keyword>
<keyword evidence="4 13" id="KW-0894">Sodium channel</keyword>
<evidence type="ECO:0000256" key="4">
    <source>
        <dbReference type="ARBA" id="ARBA00022461"/>
    </source>
</evidence>
<reference evidence="14 15" key="1">
    <citation type="submission" date="2018-11" db="EMBL/GenBank/DDBJ databases">
        <authorList>
            <consortium name="Pathogen Informatics"/>
        </authorList>
    </citation>
    <scope>NUCLEOTIDE SEQUENCE [LARGE SCALE GENOMIC DNA]</scope>
</reference>
<keyword evidence="11 13" id="KW-0739">Sodium transport</keyword>
<dbReference type="Proteomes" id="UP000270094">
    <property type="component" value="Unassembled WGS sequence"/>
</dbReference>
<evidence type="ECO:0000256" key="1">
    <source>
        <dbReference type="ARBA" id="ARBA00004141"/>
    </source>
</evidence>
<organism evidence="14 15">
    <name type="scientific">Strongylus vulgaris</name>
    <name type="common">Blood worm</name>
    <dbReference type="NCBI Taxonomy" id="40348"/>
    <lineage>
        <taxon>Eukaryota</taxon>
        <taxon>Metazoa</taxon>
        <taxon>Ecdysozoa</taxon>
        <taxon>Nematoda</taxon>
        <taxon>Chromadorea</taxon>
        <taxon>Rhabditida</taxon>
        <taxon>Rhabditina</taxon>
        <taxon>Rhabditomorpha</taxon>
        <taxon>Strongyloidea</taxon>
        <taxon>Strongylidae</taxon>
        <taxon>Strongylus</taxon>
    </lineage>
</organism>
<protein>
    <recommendedName>
        <fullName evidence="16">Amiloride-sensitive sodium channel</fullName>
    </recommendedName>
</protein>
<dbReference type="AlphaFoldDB" id="A0A3P7IUF4"/>
<comment type="subcellular location">
    <subcellularLocation>
        <location evidence="1">Membrane</location>
        <topology evidence="1">Multi-pass membrane protein</topology>
    </subcellularLocation>
</comment>
<evidence type="ECO:0000256" key="12">
    <source>
        <dbReference type="ARBA" id="ARBA00023303"/>
    </source>
</evidence>
<evidence type="ECO:0000256" key="8">
    <source>
        <dbReference type="ARBA" id="ARBA00023065"/>
    </source>
</evidence>
<evidence type="ECO:0000256" key="11">
    <source>
        <dbReference type="ARBA" id="ARBA00023201"/>
    </source>
</evidence>
<dbReference type="PANTHER" id="PTHR11690">
    <property type="entry name" value="AMILORIDE-SENSITIVE SODIUM CHANNEL-RELATED"/>
    <property type="match status" value="1"/>
</dbReference>
<dbReference type="PROSITE" id="PS01206">
    <property type="entry name" value="ASC"/>
    <property type="match status" value="1"/>
</dbReference>
<dbReference type="InterPro" id="IPR001873">
    <property type="entry name" value="ENaC"/>
</dbReference>
<keyword evidence="7" id="KW-0915">Sodium</keyword>
<dbReference type="InterPro" id="IPR020903">
    <property type="entry name" value="ENaC_CS"/>
</dbReference>
<sequence length="154" mass="17198">MAYRDFREFYDSTYGVCQTFNFKGNYTSSKAGPLFGLRMVIRTDQAKYLPWTETAGMDEVPFPDVLGYFAPPGTATSIGVRFVSTQRLPKPYGACTTQTTLNGRHYQGPYEVESCFRNCLQEKIIDECGCYDPAYPHANDTTAQSCATSNDTLA</sequence>
<evidence type="ECO:0000256" key="2">
    <source>
        <dbReference type="ARBA" id="ARBA00007193"/>
    </source>
</evidence>
<gene>
    <name evidence="14" type="ORF">SVUK_LOCUS11579</name>
</gene>
<evidence type="ECO:0008006" key="16">
    <source>
        <dbReference type="Google" id="ProtNLM"/>
    </source>
</evidence>
<dbReference type="PANTHER" id="PTHR11690:SF153">
    <property type="entry name" value="AMILORIDE-SENSITIVE SODIUM CHANNEL"/>
    <property type="match status" value="1"/>
</dbReference>
<evidence type="ECO:0000256" key="9">
    <source>
        <dbReference type="ARBA" id="ARBA00023136"/>
    </source>
</evidence>
<feature type="non-terminal residue" evidence="14">
    <location>
        <position position="154"/>
    </location>
</feature>
<keyword evidence="8 13" id="KW-0406">Ion transport</keyword>
<keyword evidence="5 13" id="KW-0812">Transmembrane</keyword>
<dbReference type="GO" id="GO:0015280">
    <property type="term" value="F:ligand-gated sodium channel activity"/>
    <property type="evidence" value="ECO:0007669"/>
    <property type="project" value="TreeGrafter"/>
</dbReference>